<reference evidence="1 2" key="1">
    <citation type="submission" date="2015-12" db="EMBL/GenBank/DDBJ databases">
        <title>Draft genome of the nematode, Onchocerca flexuosa.</title>
        <authorList>
            <person name="Mitreva M."/>
        </authorList>
    </citation>
    <scope>NUCLEOTIDE SEQUENCE [LARGE SCALE GENOMIC DNA]</scope>
    <source>
        <strain evidence="1">Red Deer</strain>
    </source>
</reference>
<dbReference type="EMBL" id="KZ271547">
    <property type="protein sequence ID" value="OZC05012.1"/>
    <property type="molecule type" value="Genomic_DNA"/>
</dbReference>
<evidence type="ECO:0000313" key="2">
    <source>
        <dbReference type="Proteomes" id="UP000242913"/>
    </source>
</evidence>
<keyword evidence="2" id="KW-1185">Reference proteome</keyword>
<name>A0A238BID5_9BILA</name>
<accession>A0A238BID5</accession>
<evidence type="ECO:0000313" key="1">
    <source>
        <dbReference type="EMBL" id="OZC05012.1"/>
    </source>
</evidence>
<organism evidence="1 2">
    <name type="scientific">Onchocerca flexuosa</name>
    <dbReference type="NCBI Taxonomy" id="387005"/>
    <lineage>
        <taxon>Eukaryota</taxon>
        <taxon>Metazoa</taxon>
        <taxon>Ecdysozoa</taxon>
        <taxon>Nematoda</taxon>
        <taxon>Chromadorea</taxon>
        <taxon>Rhabditida</taxon>
        <taxon>Spirurina</taxon>
        <taxon>Spiruromorpha</taxon>
        <taxon>Filarioidea</taxon>
        <taxon>Onchocercidae</taxon>
        <taxon>Onchocerca</taxon>
    </lineage>
</organism>
<protein>
    <submittedName>
        <fullName evidence="1">Uncharacterized protein</fullName>
    </submittedName>
</protein>
<proteinExistence type="predicted"/>
<gene>
    <name evidence="1" type="ORF">X798_08005</name>
</gene>
<sequence>MTTSKSFKQRFIRAFGNFAAQDHPRSLKTIIEYLLDRKRVEGIIERPPAMFPSMRSSKLELTDRNDSSKSKWSVIRFGEEPRHHSMLRSFRDEQYYTAKADRQRVSVDQKPIIENYSKH</sequence>
<dbReference type="AlphaFoldDB" id="A0A238BID5"/>
<dbReference type="Proteomes" id="UP000242913">
    <property type="component" value="Unassembled WGS sequence"/>
</dbReference>